<evidence type="ECO:0000313" key="3">
    <source>
        <dbReference type="Proteomes" id="UP001153069"/>
    </source>
</evidence>
<gene>
    <name evidence="2" type="ORF">SEMRO_271_G104450.1</name>
</gene>
<name>A0A9N8DQB5_9STRA</name>
<evidence type="ECO:0000256" key="1">
    <source>
        <dbReference type="SAM" id="MobiDB-lite"/>
    </source>
</evidence>
<dbReference type="EMBL" id="CAICTM010000270">
    <property type="protein sequence ID" value="CAB9506556.1"/>
    <property type="molecule type" value="Genomic_DNA"/>
</dbReference>
<dbReference type="AlphaFoldDB" id="A0A9N8DQB5"/>
<feature type="compositionally biased region" description="Basic residues" evidence="1">
    <location>
        <begin position="295"/>
        <end position="310"/>
    </location>
</feature>
<feature type="region of interest" description="Disordered" evidence="1">
    <location>
        <begin position="226"/>
        <end position="259"/>
    </location>
</feature>
<reference evidence="2" key="1">
    <citation type="submission" date="2020-06" db="EMBL/GenBank/DDBJ databases">
        <authorList>
            <consortium name="Plant Systems Biology data submission"/>
        </authorList>
    </citation>
    <scope>NUCLEOTIDE SEQUENCE</scope>
    <source>
        <strain evidence="2">D6</strain>
    </source>
</reference>
<keyword evidence="3" id="KW-1185">Reference proteome</keyword>
<feature type="region of interest" description="Disordered" evidence="1">
    <location>
        <begin position="285"/>
        <end position="340"/>
    </location>
</feature>
<sequence length="340" mass="38021">MGWLNSLFQKGRSKDDTAAMTNSFFFGSFQPIEFHVINELNKPINITVFNEDPVEIGPEEEDEEEEEEGSDLFNGFEPISIQNGVLPGQEWAYRRTCACMDCHIGTIKVDSIDGGRSFYVDGQKCHDKDPSLSVVKTLNDEETVNFDVSLRGSAWKEEEDEEIMTIEIQQNEETGFVVVDLILEYKAKKMLKGHLPSEVRFSQHTLEASVAMLECNFRFNGAQPSKASQHTIASAKKRLSDSSSARRTSGVSIASAARKRSSDASMSVMSFAESVCSKATVGTHGTVTSISQSTRSRRGRKKKHSRRRKTSLGLFLEQQQQQAPPPNDRTLQQAIMDKYT</sequence>
<dbReference type="Proteomes" id="UP001153069">
    <property type="component" value="Unassembled WGS sequence"/>
</dbReference>
<organism evidence="2 3">
    <name type="scientific">Seminavis robusta</name>
    <dbReference type="NCBI Taxonomy" id="568900"/>
    <lineage>
        <taxon>Eukaryota</taxon>
        <taxon>Sar</taxon>
        <taxon>Stramenopiles</taxon>
        <taxon>Ochrophyta</taxon>
        <taxon>Bacillariophyta</taxon>
        <taxon>Bacillariophyceae</taxon>
        <taxon>Bacillariophycidae</taxon>
        <taxon>Naviculales</taxon>
        <taxon>Naviculaceae</taxon>
        <taxon>Seminavis</taxon>
    </lineage>
</organism>
<accession>A0A9N8DQB5</accession>
<feature type="compositionally biased region" description="Polar residues" evidence="1">
    <location>
        <begin position="241"/>
        <end position="251"/>
    </location>
</feature>
<evidence type="ECO:0000313" key="2">
    <source>
        <dbReference type="EMBL" id="CAB9506556.1"/>
    </source>
</evidence>
<comment type="caution">
    <text evidence="2">The sequence shown here is derived from an EMBL/GenBank/DDBJ whole genome shotgun (WGS) entry which is preliminary data.</text>
</comment>
<proteinExistence type="predicted"/>
<protein>
    <submittedName>
        <fullName evidence="2">Uncharacterized protein</fullName>
    </submittedName>
</protein>